<feature type="region of interest" description="Disordered" evidence="1">
    <location>
        <begin position="665"/>
        <end position="935"/>
    </location>
</feature>
<comment type="caution">
    <text evidence="2">The sequence shown here is derived from an EMBL/GenBank/DDBJ whole genome shotgun (WGS) entry which is preliminary data.</text>
</comment>
<feature type="compositionally biased region" description="Low complexity" evidence="1">
    <location>
        <begin position="743"/>
        <end position="762"/>
    </location>
</feature>
<feature type="compositionally biased region" description="Gly residues" evidence="1">
    <location>
        <begin position="849"/>
        <end position="859"/>
    </location>
</feature>
<organism evidence="2 3">
    <name type="scientific">Candidatus Avisuccinivibrio stercorigallinarum</name>
    <dbReference type="NCBI Taxonomy" id="2840704"/>
    <lineage>
        <taxon>Bacteria</taxon>
        <taxon>Pseudomonadati</taxon>
        <taxon>Pseudomonadota</taxon>
        <taxon>Gammaproteobacteria</taxon>
        <taxon>Aeromonadales</taxon>
        <taxon>Succinivibrionaceae</taxon>
        <taxon>Succinivibrionaceae incertae sedis</taxon>
        <taxon>Candidatus Avisuccinivibrio</taxon>
    </lineage>
</organism>
<feature type="compositionally biased region" description="Basic residues" evidence="1">
    <location>
        <begin position="807"/>
        <end position="818"/>
    </location>
</feature>
<gene>
    <name evidence="2" type="ORF">IAB19_05700</name>
</gene>
<sequence length="935" mass="102289">MSKFFDGNLPQVPIPAQAKINHYGREVCMCCKSGSGRIRLMIIGQAVSDSSMLPNQNFWRFFPDKWAQLQGVPYIPLPERVLAGPYAITLYTAEKYNFYPILLHTLAPEKAHALLDLAVYLVSLNQRRGAAQLDETGSLDLMDVEDEAYADAKADAGDFPPEGAAAGQAWGDDSALMLFSPKISKERSSLSLADFAGSGSLLPAADELEQFKDVFFWSQMNSSSQSAYMCLSGPVSCRDGLYFVCTAIDAESLYPLFWKELQLQSFEAPVLLELVERAVDELQQHEINCECVIFDGCELSLSLPELKELFENLHEYVRAYVLRLPEDVPGFGRMIDKHGDDLTDLVHLQRRSRRVMCGLLDKRLRLFGSSKTEKPHPAAFFYDPLTAAGDNLKLVHAVMTEIERLNYAAASNAEQAVAPELKRFISKVTDKQGRVKYVKNDDLLQQAVQRTGFSLYVLSDLELGLEDVQLIFESLDNFRAQFELLKAEFDKAAPENLPACFAAALLAAQVRFEAEPSYSSFSSSFDPWQALERVCLRLGADCRYHPVYGWSEKLADFMDGFKVSEADLDQLAHELNLCAAGEQLPQAQRALPEITASAAPDISELKAAFELSAQYQKDKADWEAYFATGKADENVDWTFEDFETDREEGDPDDDTVQTSLYFALQPELAPKPAAKPQPEPETEAELKSEEGSEAAAQKLQAAESGEELKAQTDTEAEEAEPDLKLQSVSAPQPEVQSTDAKSTPAETEAAAADLLAQAETPAQALDAQSTQDTAQAGPAEQSEPPAEDDSQFFLMPQYEHAAEPKSSGRKNRVPAKKPKAAEAAEPSAPEAEDSAAGVAAAAPLPAAGEGAGAGEGSVAGEGAAAGEDFEEEFQLLPQSEADLSRVRRRGRPKGSMNKKTKATAFDPSFDLDPAAQPPKRGRGRPKGSRNKQPTP</sequence>
<dbReference type="AlphaFoldDB" id="A0A9D9GTD5"/>
<dbReference type="Proteomes" id="UP000823631">
    <property type="component" value="Unassembled WGS sequence"/>
</dbReference>
<evidence type="ECO:0000313" key="2">
    <source>
        <dbReference type="EMBL" id="MBO8415854.1"/>
    </source>
</evidence>
<reference evidence="2" key="1">
    <citation type="submission" date="2020-10" db="EMBL/GenBank/DDBJ databases">
        <authorList>
            <person name="Gilroy R."/>
        </authorList>
    </citation>
    <scope>NUCLEOTIDE SEQUENCE</scope>
    <source>
        <strain evidence="2">17213</strain>
    </source>
</reference>
<name>A0A9D9GTD5_9GAMM</name>
<reference evidence="2" key="2">
    <citation type="journal article" date="2021" name="PeerJ">
        <title>Extensive microbial diversity within the chicken gut microbiome revealed by metagenomics and culture.</title>
        <authorList>
            <person name="Gilroy R."/>
            <person name="Ravi A."/>
            <person name="Getino M."/>
            <person name="Pursley I."/>
            <person name="Horton D.L."/>
            <person name="Alikhan N.F."/>
            <person name="Baker D."/>
            <person name="Gharbi K."/>
            <person name="Hall N."/>
            <person name="Watson M."/>
            <person name="Adriaenssens E.M."/>
            <person name="Foster-Nyarko E."/>
            <person name="Jarju S."/>
            <person name="Secka A."/>
            <person name="Antonio M."/>
            <person name="Oren A."/>
            <person name="Chaudhuri R.R."/>
            <person name="La Ragione R."/>
            <person name="Hildebrand F."/>
            <person name="Pallen M.J."/>
        </authorList>
    </citation>
    <scope>NUCLEOTIDE SEQUENCE</scope>
    <source>
        <strain evidence="2">17213</strain>
    </source>
</reference>
<evidence type="ECO:0000313" key="3">
    <source>
        <dbReference type="Proteomes" id="UP000823631"/>
    </source>
</evidence>
<protein>
    <submittedName>
        <fullName evidence="2">Uncharacterized protein</fullName>
    </submittedName>
</protein>
<dbReference type="EMBL" id="JADINH010000122">
    <property type="protein sequence ID" value="MBO8415854.1"/>
    <property type="molecule type" value="Genomic_DNA"/>
</dbReference>
<feature type="compositionally biased region" description="Basic residues" evidence="1">
    <location>
        <begin position="919"/>
        <end position="929"/>
    </location>
</feature>
<feature type="compositionally biased region" description="Basic residues" evidence="1">
    <location>
        <begin position="886"/>
        <end position="901"/>
    </location>
</feature>
<feature type="compositionally biased region" description="Polar residues" evidence="1">
    <location>
        <begin position="726"/>
        <end position="741"/>
    </location>
</feature>
<accession>A0A9D9GTD5</accession>
<proteinExistence type="predicted"/>
<feature type="compositionally biased region" description="Low complexity" evidence="1">
    <location>
        <begin position="821"/>
        <end position="848"/>
    </location>
</feature>
<evidence type="ECO:0000256" key="1">
    <source>
        <dbReference type="SAM" id="MobiDB-lite"/>
    </source>
</evidence>